<protein>
    <submittedName>
        <fullName evidence="1">Uncharacterized protein</fullName>
    </submittedName>
</protein>
<evidence type="ECO:0000313" key="2">
    <source>
        <dbReference type="Proteomes" id="UP000062043"/>
    </source>
</evidence>
<gene>
    <name evidence="1" type="ORF">X802_02820</name>
</gene>
<dbReference type="STRING" id="1432656.X802_02820"/>
<sequence length="148" mass="16589">MSEKPEFKFEGTYVTGYPGVVEENVPCYIELYENEVVVKRRTSFSWRTGLTMASGELFRIPYEKIDSVTTDIEREWSGKRLFAGFITLGIGALLIGKKKTEQIGLIVKGRDKEGNELQIPIVFAPVKSSAKIKAALDKKISQARGIQI</sequence>
<dbReference type="AlphaFoldDB" id="A0A0X1KN01"/>
<dbReference type="Proteomes" id="UP000062043">
    <property type="component" value="Chromosome"/>
</dbReference>
<evidence type="ECO:0000313" key="1">
    <source>
        <dbReference type="EMBL" id="AJC72671.1"/>
    </source>
</evidence>
<accession>A0A0X1KN01</accession>
<reference evidence="1 2" key="1">
    <citation type="submission" date="2014-01" db="EMBL/GenBank/DDBJ databases">
        <title>Genome sequencing of Thermococcus guaymasensis.</title>
        <authorList>
            <person name="Zhang X."/>
            <person name="Alvare G."/>
            <person name="Fristensky B."/>
            <person name="Chen L."/>
            <person name="Suen T."/>
            <person name="Chen Q."/>
            <person name="Ma K."/>
        </authorList>
    </citation>
    <scope>NUCLEOTIDE SEQUENCE [LARGE SCALE GENOMIC DNA]</scope>
    <source>
        <strain evidence="1 2">DSM 11113</strain>
    </source>
</reference>
<dbReference type="GeneID" id="27134587"/>
<keyword evidence="2" id="KW-1185">Reference proteome</keyword>
<proteinExistence type="predicted"/>
<name>A0A0X1KN01_9EURY</name>
<dbReference type="EMBL" id="CP007140">
    <property type="protein sequence ID" value="AJC72671.1"/>
    <property type="molecule type" value="Genomic_DNA"/>
</dbReference>
<dbReference type="KEGG" id="tgy:X802_02820"/>
<organism evidence="1 2">
    <name type="scientific">Thermococcus guaymasensis DSM 11113</name>
    <dbReference type="NCBI Taxonomy" id="1432656"/>
    <lineage>
        <taxon>Archaea</taxon>
        <taxon>Methanobacteriati</taxon>
        <taxon>Methanobacteriota</taxon>
        <taxon>Thermococci</taxon>
        <taxon>Thermococcales</taxon>
        <taxon>Thermococcaceae</taxon>
        <taxon>Thermococcus</taxon>
    </lineage>
</organism>
<dbReference type="RefSeq" id="WP_062370790.1">
    <property type="nucleotide sequence ID" value="NZ_CP007140.1"/>
</dbReference>
<dbReference type="PATRIC" id="fig|1432656.3.peg.544"/>